<keyword evidence="2" id="KW-1133">Transmembrane helix</keyword>
<dbReference type="OrthoDB" id="9816462at2"/>
<keyword evidence="2" id="KW-0812">Transmembrane</keyword>
<reference evidence="5 6" key="1">
    <citation type="submission" date="2016-10" db="EMBL/GenBank/DDBJ databases">
        <authorList>
            <person name="de Groot N.N."/>
        </authorList>
    </citation>
    <scope>NUCLEOTIDE SEQUENCE [LARGE SCALE GENOMIC DNA]</scope>
    <source>
        <strain evidence="5 6">JCM 10630</strain>
    </source>
</reference>
<feature type="domain" description="J" evidence="3">
    <location>
        <begin position="2"/>
        <end position="53"/>
    </location>
</feature>
<dbReference type="Proteomes" id="UP000182413">
    <property type="component" value="Unassembled WGS sequence"/>
</dbReference>
<dbReference type="InterPro" id="IPR036869">
    <property type="entry name" value="J_dom_sf"/>
</dbReference>
<sequence>MSCWEHLGIEPTDDQNSIRSAYRARLPDVHPERDPEGFQALRGAYEDALRQARGEAPAASAQSAPPSASEQAVQQFVELLQDAGRRFRPDAWQDYCRMLDQLPLDVLESVDGSLRGLLLSNGPLSHRCVNLLTERMAWANRLMQMPFEEAEALDQLLQRIAEPDPFDLASLSEWPTVAQVENLWYVRTLDHLFRNRPLQEFRGWCSLHLCLPMPADPDYYPRLYRQCTLAGVALGGALEHYQALHEQTPDDLDIQYLLALQKQHHDQDALDLWTRLWHEREMPEAAAWILAWCAHHSPERLPLLILAFNRSQIELGHEHPLDAYQLADGEPAQTPQTLARWQRAATSELPSLARTFVAWQMGDSEWPFLAELLGAADTPLTRLYRQAWLLQRGDEADLEHLLNLQAGDHPLDAVLVQGLQHHARQQRQWLRESPALQALQQALSSPGAKLPQALGDNTVARAQMLRGLRRLRRYDQATLQRLGELFAPLSGWLLPPSLQLQLTLQRSGRTLPELPDDSDARWHWQRQTLLLLGLLEQPEQWLEQLDKTLADLPTDTEHPAHEAKTQLLANATTPRRWLLDLDEGDPLQGLIAAGQVSPDILLGSPRLPSVARIGACAAQYSHELAGDPFGQMLLDALLHHDPDLPQEERNQALQRLLAFTCPGVWFEPFREGLVKGRPQNLAQSICTDNGLVFATMQVIFDCMRDLLSGAKPHLPPTSQLRNLQKAKDASSTPTAVRLAITLLLSRCERQQPEHAPTTWRSQWQMWRLGGRLNRINFTLQTLALVGAALPLSLLVDKLSSDLALAVLAGTVLVVITCMLRRLHDMSRGVGTLLMLLLGSFMLPYMLLVLFFWPGDPLPNRYGPPNGSRTQDGQGLQARLRQLNGFREPAS</sequence>
<reference evidence="4 7" key="2">
    <citation type="submission" date="2023-11" db="EMBL/GenBank/DDBJ databases">
        <title>MicrobeMod: A computational toolkit for identifying prokaryotic methylation and restriction-modification with nanopore sequencing.</title>
        <authorList>
            <person name="Crits-Christoph A."/>
            <person name="Kang S.C."/>
            <person name="Lee H."/>
            <person name="Ostrov N."/>
        </authorList>
    </citation>
    <scope>NUCLEOTIDE SEQUENCE [LARGE SCALE GENOMIC DNA]</scope>
    <source>
        <strain evidence="4 7">ATCC BAA-571</strain>
    </source>
</reference>
<accession>A0A1G7B0D1</accession>
<gene>
    <name evidence="5" type="ORF">SAMN05216575_10288</name>
    <name evidence="4" type="ORF">SIM71_14605</name>
</gene>
<evidence type="ECO:0000256" key="1">
    <source>
        <dbReference type="ARBA" id="ARBA00023186"/>
    </source>
</evidence>
<dbReference type="EMBL" id="FNAE01000002">
    <property type="protein sequence ID" value="SDE20503.1"/>
    <property type="molecule type" value="Genomic_DNA"/>
</dbReference>
<name>A0A1G7B0D1_9GAMM</name>
<dbReference type="EMBL" id="JAWXXP010000001">
    <property type="protein sequence ID" value="MDX5993300.1"/>
    <property type="molecule type" value="Genomic_DNA"/>
</dbReference>
<dbReference type="SUPFAM" id="SSF46565">
    <property type="entry name" value="Chaperone J-domain"/>
    <property type="match status" value="1"/>
</dbReference>
<dbReference type="PROSITE" id="PS50076">
    <property type="entry name" value="DNAJ_2"/>
    <property type="match status" value="1"/>
</dbReference>
<evidence type="ECO:0000313" key="6">
    <source>
        <dbReference type="Proteomes" id="UP000182413"/>
    </source>
</evidence>
<feature type="transmembrane region" description="Helical" evidence="2">
    <location>
        <begin position="801"/>
        <end position="819"/>
    </location>
</feature>
<evidence type="ECO:0000256" key="2">
    <source>
        <dbReference type="SAM" id="Phobius"/>
    </source>
</evidence>
<dbReference type="Pfam" id="PF05656">
    <property type="entry name" value="DUF805"/>
    <property type="match status" value="1"/>
</dbReference>
<feature type="transmembrane region" description="Helical" evidence="2">
    <location>
        <begin position="775"/>
        <end position="795"/>
    </location>
</feature>
<dbReference type="AlphaFoldDB" id="A0A1G7B0D1"/>
<dbReference type="Proteomes" id="UP001278050">
    <property type="component" value="Unassembled WGS sequence"/>
</dbReference>
<organism evidence="5 6">
    <name type="scientific">Ectopseudomonas alcaliphila</name>
    <dbReference type="NCBI Taxonomy" id="101564"/>
    <lineage>
        <taxon>Bacteria</taxon>
        <taxon>Pseudomonadati</taxon>
        <taxon>Pseudomonadota</taxon>
        <taxon>Gammaproteobacteria</taxon>
        <taxon>Pseudomonadales</taxon>
        <taxon>Pseudomonadaceae</taxon>
        <taxon>Ectopseudomonas</taxon>
    </lineage>
</organism>
<dbReference type="RefSeq" id="WP_074676985.1">
    <property type="nucleotide sequence ID" value="NZ_CBCSET010000003.1"/>
</dbReference>
<keyword evidence="2" id="KW-0472">Membrane</keyword>
<evidence type="ECO:0000259" key="3">
    <source>
        <dbReference type="PROSITE" id="PS50076"/>
    </source>
</evidence>
<keyword evidence="7" id="KW-1185">Reference proteome</keyword>
<protein>
    <submittedName>
        <fullName evidence="4">DUF805 domain-containing protein</fullName>
    </submittedName>
    <submittedName>
        <fullName evidence="5">Uncharacterized membrane protein YhaH, DUF805 family</fullName>
    </submittedName>
</protein>
<evidence type="ECO:0000313" key="7">
    <source>
        <dbReference type="Proteomes" id="UP001278050"/>
    </source>
</evidence>
<evidence type="ECO:0000313" key="5">
    <source>
        <dbReference type="EMBL" id="SDE20503.1"/>
    </source>
</evidence>
<feature type="transmembrane region" description="Helical" evidence="2">
    <location>
        <begin position="831"/>
        <end position="852"/>
    </location>
</feature>
<evidence type="ECO:0000313" key="4">
    <source>
        <dbReference type="EMBL" id="MDX5993300.1"/>
    </source>
</evidence>
<keyword evidence="1" id="KW-0143">Chaperone</keyword>
<dbReference type="InterPro" id="IPR008523">
    <property type="entry name" value="DUF805"/>
</dbReference>
<dbReference type="GO" id="GO:0016020">
    <property type="term" value="C:membrane"/>
    <property type="evidence" value="ECO:0007669"/>
    <property type="project" value="InterPro"/>
</dbReference>
<dbReference type="InterPro" id="IPR001623">
    <property type="entry name" value="DnaJ_domain"/>
</dbReference>
<proteinExistence type="predicted"/>